<evidence type="ECO:0000313" key="3">
    <source>
        <dbReference type="EMBL" id="MFC1401995.1"/>
    </source>
</evidence>
<feature type="compositionally biased region" description="Low complexity" evidence="2">
    <location>
        <begin position="61"/>
        <end position="78"/>
    </location>
</feature>
<dbReference type="NCBIfam" id="NF033748">
    <property type="entry name" value="class_F_sortase"/>
    <property type="match status" value="1"/>
</dbReference>
<dbReference type="Proteomes" id="UP001592528">
    <property type="component" value="Unassembled WGS sequence"/>
</dbReference>
<sequence length="236" mass="24218">MTSAAPATRSRTSPRLRRILTGTPASLALLAGALLIAHGLRTPTPPPQPTAAQGFAAGDQATAAPSASPHPASAGPQPLAVLAPAVPTRVRIPAIGVDAPLTALSLEPDGQLAAPSETDRNLAGWYRAGTSPGSIGTAIIAGHVDTHQGPAVFYGLGALKKGNTIEVDRADHVDAFFTVDAVEAYAATGFPDRKVYAPAARPELRLITCGAGFDKKRQQYLGNVVVFAHMTGNRPG</sequence>
<proteinExistence type="predicted"/>
<evidence type="ECO:0000313" key="4">
    <source>
        <dbReference type="Proteomes" id="UP001592528"/>
    </source>
</evidence>
<protein>
    <submittedName>
        <fullName evidence="3">Class F sortase</fullName>
    </submittedName>
</protein>
<accession>A0ABV6UKK6</accession>
<keyword evidence="4" id="KW-1185">Reference proteome</keyword>
<dbReference type="CDD" id="cd05829">
    <property type="entry name" value="Sortase_F"/>
    <property type="match status" value="1"/>
</dbReference>
<evidence type="ECO:0000256" key="2">
    <source>
        <dbReference type="SAM" id="MobiDB-lite"/>
    </source>
</evidence>
<name>A0ABV6UKK6_9ACTN</name>
<organism evidence="3 4">
    <name type="scientific">Streptacidiphilus cavernicola</name>
    <dbReference type="NCBI Taxonomy" id="3342716"/>
    <lineage>
        <taxon>Bacteria</taxon>
        <taxon>Bacillati</taxon>
        <taxon>Actinomycetota</taxon>
        <taxon>Actinomycetes</taxon>
        <taxon>Kitasatosporales</taxon>
        <taxon>Streptomycetaceae</taxon>
        <taxon>Streptacidiphilus</taxon>
    </lineage>
</organism>
<dbReference type="Gene3D" id="2.40.260.10">
    <property type="entry name" value="Sortase"/>
    <property type="match status" value="1"/>
</dbReference>
<dbReference type="InterPro" id="IPR023365">
    <property type="entry name" value="Sortase_dom-sf"/>
</dbReference>
<keyword evidence="1" id="KW-0378">Hydrolase</keyword>
<dbReference type="SUPFAM" id="SSF63817">
    <property type="entry name" value="Sortase"/>
    <property type="match status" value="1"/>
</dbReference>
<dbReference type="InterPro" id="IPR005754">
    <property type="entry name" value="Sortase"/>
</dbReference>
<evidence type="ECO:0000256" key="1">
    <source>
        <dbReference type="ARBA" id="ARBA00022801"/>
    </source>
</evidence>
<comment type="caution">
    <text evidence="3">The sequence shown here is derived from an EMBL/GenBank/DDBJ whole genome shotgun (WGS) entry which is preliminary data.</text>
</comment>
<reference evidence="3 4" key="1">
    <citation type="submission" date="2024-09" db="EMBL/GenBank/DDBJ databases">
        <authorList>
            <person name="Lee S.D."/>
        </authorList>
    </citation>
    <scope>NUCLEOTIDE SEQUENCE [LARGE SCALE GENOMIC DNA]</scope>
    <source>
        <strain evidence="3 4">N1-5</strain>
    </source>
</reference>
<dbReference type="RefSeq" id="WP_084713912.1">
    <property type="nucleotide sequence ID" value="NZ_JBHEZZ010000005.1"/>
</dbReference>
<dbReference type="Pfam" id="PF04203">
    <property type="entry name" value="Sortase"/>
    <property type="match status" value="1"/>
</dbReference>
<gene>
    <name evidence="3" type="ORF">ACEZDJ_11935</name>
</gene>
<dbReference type="EMBL" id="JBHEZZ010000005">
    <property type="protein sequence ID" value="MFC1401995.1"/>
    <property type="molecule type" value="Genomic_DNA"/>
</dbReference>
<dbReference type="InterPro" id="IPR042001">
    <property type="entry name" value="Sortase_F"/>
</dbReference>
<feature type="region of interest" description="Disordered" evidence="2">
    <location>
        <begin position="40"/>
        <end position="78"/>
    </location>
</feature>